<dbReference type="Pfam" id="PF01979">
    <property type="entry name" value="Amidohydro_1"/>
    <property type="match status" value="1"/>
</dbReference>
<dbReference type="SUPFAM" id="SSF51338">
    <property type="entry name" value="Composite domain of metallo-dependent hydrolases"/>
    <property type="match status" value="1"/>
</dbReference>
<evidence type="ECO:0000256" key="3">
    <source>
        <dbReference type="ARBA" id="ARBA00018029"/>
    </source>
</evidence>
<dbReference type="Gene3D" id="3.20.20.140">
    <property type="entry name" value="Metal-dependent hydrolases"/>
    <property type="match status" value="1"/>
</dbReference>
<dbReference type="InterPro" id="IPR006680">
    <property type="entry name" value="Amidohydro-rel"/>
</dbReference>
<dbReference type="PANTHER" id="PTHR11113">
    <property type="entry name" value="N-ACETYLGLUCOSAMINE-6-PHOSPHATE DEACETYLASE"/>
    <property type="match status" value="1"/>
</dbReference>
<evidence type="ECO:0000256" key="6">
    <source>
        <dbReference type="ARBA" id="ARBA00047647"/>
    </source>
</evidence>
<comment type="similarity">
    <text evidence="1 7">Belongs to the metallo-dependent hydrolases superfamily. NagA family.</text>
</comment>
<sequence>MGNLFTTFTNCRLCINGELVEGERLVVSQDDGLILPSTGYIGGEIEDLDDAIIAPGFLELHTNGSNGFHFTSYSDDAQYAASLESLAAFFPSHGITSFWATIPTVEQSLYTKILPSLKPKTFPTGASLLGAHLEGPYLHPSKAGAHNPSLFQPATTSPTSIFGAHATSNSSIKHITLAPDLPSAPSLIRTLVSTNIKVSLGHTSASYDSALAALSAGATGLTHTLNCVPTLSSRAPGPAGLISLPVNHGPPPPYFALLADGAHLHPRTAALLLNAAPKRAMLVSDSIELAGLPDGTYPGNAQIKGAQEKKDGRIVLKGTETLVGSCVHVDTCVRNMASWTGGDIASAIRAATENVADFMGLTDRGKLEEGRRADFVVLDDEGNVKQTWIAGNRVWPPMEEGEDDGY</sequence>
<dbReference type="SUPFAM" id="SSF51556">
    <property type="entry name" value="Metallo-dependent hydrolases"/>
    <property type="match status" value="1"/>
</dbReference>
<feature type="binding site" evidence="9">
    <location>
        <position position="202"/>
    </location>
    <ligand>
        <name>Zn(2+)</name>
        <dbReference type="ChEBI" id="CHEBI:29105"/>
    </ligand>
</feature>
<dbReference type="AlphaFoldDB" id="A0A6A6TZ98"/>
<proteinExistence type="inferred from homology"/>
<dbReference type="InterPro" id="IPR011059">
    <property type="entry name" value="Metal-dep_hydrolase_composite"/>
</dbReference>
<reference evidence="11" key="1">
    <citation type="journal article" date="2020" name="Stud. Mycol.">
        <title>101 Dothideomycetes genomes: a test case for predicting lifestyles and emergence of pathogens.</title>
        <authorList>
            <person name="Haridas S."/>
            <person name="Albert R."/>
            <person name="Binder M."/>
            <person name="Bloem J."/>
            <person name="Labutti K."/>
            <person name="Salamov A."/>
            <person name="Andreopoulos B."/>
            <person name="Baker S."/>
            <person name="Barry K."/>
            <person name="Bills G."/>
            <person name="Bluhm B."/>
            <person name="Cannon C."/>
            <person name="Castanera R."/>
            <person name="Culley D."/>
            <person name="Daum C."/>
            <person name="Ezra D."/>
            <person name="Gonzalez J."/>
            <person name="Henrissat B."/>
            <person name="Kuo A."/>
            <person name="Liang C."/>
            <person name="Lipzen A."/>
            <person name="Lutzoni F."/>
            <person name="Magnuson J."/>
            <person name="Mondo S."/>
            <person name="Nolan M."/>
            <person name="Ohm R."/>
            <person name="Pangilinan J."/>
            <person name="Park H.-J."/>
            <person name="Ramirez L."/>
            <person name="Alfaro M."/>
            <person name="Sun H."/>
            <person name="Tritt A."/>
            <person name="Yoshinaga Y."/>
            <person name="Zwiers L.-H."/>
            <person name="Turgeon B."/>
            <person name="Goodwin S."/>
            <person name="Spatafora J."/>
            <person name="Crous P."/>
            <person name="Grigoriev I."/>
        </authorList>
    </citation>
    <scope>NUCLEOTIDE SEQUENCE</scope>
    <source>
        <strain evidence="11">CBS 115976</strain>
    </source>
</reference>
<dbReference type="Gene3D" id="2.30.40.10">
    <property type="entry name" value="Urease, subunit C, domain 1"/>
    <property type="match status" value="1"/>
</dbReference>
<gene>
    <name evidence="11" type="ORF">BT63DRAFT_429711</name>
</gene>
<comment type="cofactor">
    <cofactor evidence="9">
        <name>a divalent metal cation</name>
        <dbReference type="ChEBI" id="CHEBI:60240"/>
    </cofactor>
    <text evidence="9">Binds 1 divalent metal cation per subunit.</text>
</comment>
<dbReference type="OrthoDB" id="10264777at2759"/>
<dbReference type="GO" id="GO:0046872">
    <property type="term" value="F:metal ion binding"/>
    <property type="evidence" value="ECO:0007669"/>
    <property type="project" value="UniProtKB-KW"/>
</dbReference>
<dbReference type="EC" id="3.5.1.25" evidence="2 7"/>
<name>A0A6A6TZ98_9PEZI</name>
<evidence type="ECO:0000259" key="10">
    <source>
        <dbReference type="Pfam" id="PF01979"/>
    </source>
</evidence>
<feature type="binding site" evidence="9">
    <location>
        <position position="134"/>
    </location>
    <ligand>
        <name>Zn(2+)</name>
        <dbReference type="ChEBI" id="CHEBI:29105"/>
    </ligand>
</feature>
<dbReference type="PIRSF" id="PIRSF038994">
    <property type="entry name" value="NagA"/>
    <property type="match status" value="1"/>
</dbReference>
<evidence type="ECO:0000256" key="5">
    <source>
        <dbReference type="ARBA" id="ARBA00023277"/>
    </source>
</evidence>
<dbReference type="GO" id="GO:0006046">
    <property type="term" value="P:N-acetylglucosamine catabolic process"/>
    <property type="evidence" value="ECO:0007669"/>
    <property type="project" value="TreeGrafter"/>
</dbReference>
<evidence type="ECO:0000256" key="9">
    <source>
        <dbReference type="PIRSR" id="PIRSR038994-3"/>
    </source>
</evidence>
<feature type="domain" description="Amidohydrolase-related" evidence="10">
    <location>
        <begin position="52"/>
        <end position="394"/>
    </location>
</feature>
<keyword evidence="4 7" id="KW-0378">Hydrolase</keyword>
<organism evidence="11 12">
    <name type="scientific">Microthyrium microscopicum</name>
    <dbReference type="NCBI Taxonomy" id="703497"/>
    <lineage>
        <taxon>Eukaryota</taxon>
        <taxon>Fungi</taxon>
        <taxon>Dikarya</taxon>
        <taxon>Ascomycota</taxon>
        <taxon>Pezizomycotina</taxon>
        <taxon>Dothideomycetes</taxon>
        <taxon>Dothideomycetes incertae sedis</taxon>
        <taxon>Microthyriales</taxon>
        <taxon>Microthyriaceae</taxon>
        <taxon>Microthyrium</taxon>
    </lineage>
</organism>
<dbReference type="InterPro" id="IPR032466">
    <property type="entry name" value="Metal_Hydrolase"/>
</dbReference>
<comment type="catalytic activity">
    <reaction evidence="6 7">
        <text>N-acetyl-D-glucosamine 6-phosphate + H2O = D-glucosamine 6-phosphate + acetate</text>
        <dbReference type="Rhea" id="RHEA:22936"/>
        <dbReference type="ChEBI" id="CHEBI:15377"/>
        <dbReference type="ChEBI" id="CHEBI:30089"/>
        <dbReference type="ChEBI" id="CHEBI:57513"/>
        <dbReference type="ChEBI" id="CHEBI:58725"/>
        <dbReference type="EC" id="3.5.1.25"/>
    </reaction>
</comment>
<keyword evidence="9" id="KW-0479">Metal-binding</keyword>
<dbReference type="GO" id="GO:0008448">
    <property type="term" value="F:N-acetylglucosamine-6-phosphate deacetylase activity"/>
    <property type="evidence" value="ECO:0007669"/>
    <property type="project" value="UniProtKB-UniRule"/>
</dbReference>
<evidence type="ECO:0000256" key="1">
    <source>
        <dbReference type="ARBA" id="ARBA00010716"/>
    </source>
</evidence>
<protein>
    <recommendedName>
        <fullName evidence="3 7">N-acetylglucosamine-6-phosphate deacetylase</fullName>
        <ecNumber evidence="2 7">3.5.1.25</ecNumber>
    </recommendedName>
</protein>
<keyword evidence="5 7" id="KW-0119">Carbohydrate metabolism</keyword>
<evidence type="ECO:0000256" key="7">
    <source>
        <dbReference type="PIRNR" id="PIRNR038994"/>
    </source>
</evidence>
<evidence type="ECO:0000256" key="2">
    <source>
        <dbReference type="ARBA" id="ARBA00011899"/>
    </source>
</evidence>
<evidence type="ECO:0000313" key="11">
    <source>
        <dbReference type="EMBL" id="KAF2664188.1"/>
    </source>
</evidence>
<evidence type="ECO:0000313" key="12">
    <source>
        <dbReference type="Proteomes" id="UP000799302"/>
    </source>
</evidence>
<accession>A0A6A6TZ98</accession>
<dbReference type="InterPro" id="IPR003764">
    <property type="entry name" value="GlcNAc_6-P_deAcase"/>
</dbReference>
<dbReference type="Proteomes" id="UP000799302">
    <property type="component" value="Unassembled WGS sequence"/>
</dbReference>
<feature type="binding site" evidence="9">
    <location>
        <position position="223"/>
    </location>
    <ligand>
        <name>Zn(2+)</name>
        <dbReference type="ChEBI" id="CHEBI:29105"/>
    </ligand>
</feature>
<dbReference type="EMBL" id="MU004243">
    <property type="protein sequence ID" value="KAF2664188.1"/>
    <property type="molecule type" value="Genomic_DNA"/>
</dbReference>
<keyword evidence="12" id="KW-1185">Reference proteome</keyword>
<evidence type="ECO:0000256" key="8">
    <source>
        <dbReference type="PIRSR" id="PIRSR038994-1"/>
    </source>
</evidence>
<feature type="active site" description="Proton donor/acceptor" evidence="8">
    <location>
        <position position="285"/>
    </location>
</feature>
<evidence type="ECO:0000256" key="4">
    <source>
        <dbReference type="ARBA" id="ARBA00022801"/>
    </source>
</evidence>
<dbReference type="PANTHER" id="PTHR11113:SF4">
    <property type="entry name" value="N-ACETYLGLUCOSAMINE-6-PHOSPHATE DEACETYLASE"/>
    <property type="match status" value="1"/>
</dbReference>